<sequence length="461" mass="51912">MEQTDTGSIADELGLSRRGAYNYLNINMDAMEKMLANPWSPENPGGTIVLGVAENSLMHQEISKYFLENVSVRPAEHLTYGKGPKGSPRLREALAWFFNTNFKAREKVTEDKIIVLSGVGSVVDSMAWAICNEGEGIMIPRPLYAGFRMDIPTRNRAVIVPASFQDLQGYKGLDDVFDPEFNRKAFEQAYDKALAKGITVKAVILIHPHNPLGRPYPVETLKEVARFCSEKKLHLISDEIYANCVFLDKGLPFVSILAVDLDGIIDPRFVHVTYGASKDFCANGLRLGALYSRNPGLLGAVASNCIFSWPSYVIQDVWAKMLRDEEWRSSFFAENHKRMREHFAITTGFFKKHDISYYENMNSAVFIWVDFRRWLLRPGEDLKAALPRLRVGSGETDMFRAREAEVLKACLKEGVMIGHGTNFFTEELGWFRIGFTTSKEALVAGLERVLKGLAKAQSKWA</sequence>
<dbReference type="Proteomes" id="UP001174694">
    <property type="component" value="Unassembled WGS sequence"/>
</dbReference>
<dbReference type="GO" id="GO:0008483">
    <property type="term" value="F:transaminase activity"/>
    <property type="evidence" value="ECO:0007669"/>
    <property type="project" value="TreeGrafter"/>
</dbReference>
<dbReference type="InterPro" id="IPR015421">
    <property type="entry name" value="PyrdxlP-dep_Trfase_major"/>
</dbReference>
<gene>
    <name evidence="3" type="ORF">NKR23_g9892</name>
</gene>
<evidence type="ECO:0000313" key="4">
    <source>
        <dbReference type="Proteomes" id="UP001174694"/>
    </source>
</evidence>
<dbReference type="InterPro" id="IPR015424">
    <property type="entry name" value="PyrdxlP-dep_Trfase"/>
</dbReference>
<feature type="domain" description="Aminotransferase class I/classII large" evidence="2">
    <location>
        <begin position="84"/>
        <end position="445"/>
    </location>
</feature>
<dbReference type="PRINTS" id="PR00753">
    <property type="entry name" value="ACCSYNTHASE"/>
</dbReference>
<comment type="caution">
    <text evidence="3">The sequence shown here is derived from an EMBL/GenBank/DDBJ whole genome shotgun (WGS) entry which is preliminary data.</text>
</comment>
<dbReference type="InterPro" id="IPR050478">
    <property type="entry name" value="Ethylene_sulfur-biosynth"/>
</dbReference>
<evidence type="ECO:0000313" key="3">
    <source>
        <dbReference type="EMBL" id="KAJ9136510.1"/>
    </source>
</evidence>
<dbReference type="Gene3D" id="3.40.640.10">
    <property type="entry name" value="Type I PLP-dependent aspartate aminotransferase-like (Major domain)"/>
    <property type="match status" value="1"/>
</dbReference>
<dbReference type="InterPro" id="IPR015422">
    <property type="entry name" value="PyrdxlP-dep_Trfase_small"/>
</dbReference>
<keyword evidence="1" id="KW-0663">Pyridoxal phosphate</keyword>
<dbReference type="InterPro" id="IPR004839">
    <property type="entry name" value="Aminotransferase_I/II_large"/>
</dbReference>
<evidence type="ECO:0000256" key="1">
    <source>
        <dbReference type="ARBA" id="ARBA00022898"/>
    </source>
</evidence>
<dbReference type="PANTHER" id="PTHR43795">
    <property type="entry name" value="BIFUNCTIONAL ASPARTATE AMINOTRANSFERASE AND GLUTAMATE/ASPARTATE-PREPHENATE AMINOTRANSFERASE-RELATED"/>
    <property type="match status" value="1"/>
</dbReference>
<dbReference type="PANTHER" id="PTHR43795:SF39">
    <property type="entry name" value="AMINOTRANSFERASE CLASS I_CLASSII DOMAIN-CONTAINING PROTEIN"/>
    <property type="match status" value="1"/>
</dbReference>
<name>A0AA38REJ6_9PEZI</name>
<dbReference type="GO" id="GO:0006520">
    <property type="term" value="P:amino acid metabolic process"/>
    <property type="evidence" value="ECO:0007669"/>
    <property type="project" value="TreeGrafter"/>
</dbReference>
<dbReference type="AlphaFoldDB" id="A0AA38REJ6"/>
<evidence type="ECO:0000259" key="2">
    <source>
        <dbReference type="Pfam" id="PF00155"/>
    </source>
</evidence>
<keyword evidence="4" id="KW-1185">Reference proteome</keyword>
<dbReference type="Pfam" id="PF00155">
    <property type="entry name" value="Aminotran_1_2"/>
    <property type="match status" value="1"/>
</dbReference>
<dbReference type="EMBL" id="JANBVO010000040">
    <property type="protein sequence ID" value="KAJ9136510.1"/>
    <property type="molecule type" value="Genomic_DNA"/>
</dbReference>
<dbReference type="SUPFAM" id="SSF53383">
    <property type="entry name" value="PLP-dependent transferases"/>
    <property type="match status" value="1"/>
</dbReference>
<dbReference type="GO" id="GO:0030170">
    <property type="term" value="F:pyridoxal phosphate binding"/>
    <property type="evidence" value="ECO:0007669"/>
    <property type="project" value="InterPro"/>
</dbReference>
<organism evidence="3 4">
    <name type="scientific">Pleurostoma richardsiae</name>
    <dbReference type="NCBI Taxonomy" id="41990"/>
    <lineage>
        <taxon>Eukaryota</taxon>
        <taxon>Fungi</taxon>
        <taxon>Dikarya</taxon>
        <taxon>Ascomycota</taxon>
        <taxon>Pezizomycotina</taxon>
        <taxon>Sordariomycetes</taxon>
        <taxon>Sordariomycetidae</taxon>
        <taxon>Calosphaeriales</taxon>
        <taxon>Pleurostomataceae</taxon>
        <taxon>Pleurostoma</taxon>
    </lineage>
</organism>
<dbReference type="Gene3D" id="3.90.1150.10">
    <property type="entry name" value="Aspartate Aminotransferase, domain 1"/>
    <property type="match status" value="1"/>
</dbReference>
<proteinExistence type="predicted"/>
<protein>
    <submittedName>
        <fullName evidence="3">Acc synthase</fullName>
    </submittedName>
</protein>
<dbReference type="CDD" id="cd00609">
    <property type="entry name" value="AAT_like"/>
    <property type="match status" value="1"/>
</dbReference>
<reference evidence="3" key="1">
    <citation type="submission" date="2022-07" db="EMBL/GenBank/DDBJ databases">
        <title>Fungi with potential for degradation of polypropylene.</title>
        <authorList>
            <person name="Gostincar C."/>
        </authorList>
    </citation>
    <scope>NUCLEOTIDE SEQUENCE</scope>
    <source>
        <strain evidence="3">EXF-13308</strain>
    </source>
</reference>
<accession>A0AA38REJ6</accession>